<feature type="transmembrane region" description="Helical" evidence="1">
    <location>
        <begin position="203"/>
        <end position="224"/>
    </location>
</feature>
<proteinExistence type="predicted"/>
<keyword evidence="1" id="KW-0472">Membrane</keyword>
<accession>A0ABR3UZK6</accession>
<sequence length="246" mass="26999">MSAIVSLTILSSELSTRIRFHSCRVRQISSISSRWICSSCSIVHPDVCSAVVSRNAATARSFTTTCCCGCCDDAADDPAWRATDPSLPFRASLLRLLLLLLPLPTLTLLPMLMWLLLLLLGCLRSPPLGWLPSSLSRFAMLTADDTRALPWSPPLWRLLLLLALRLRVRPRLVARRQLAGAPRLRARLGLCVRQRLRRRLLRLEVIVVVVVVVVVVAVAAAAVVHTVGGLRAPGAVRSGAPVRRRV</sequence>
<feature type="transmembrane region" description="Helical" evidence="1">
    <location>
        <begin position="96"/>
        <end position="120"/>
    </location>
</feature>
<keyword evidence="1" id="KW-1133">Transmembrane helix</keyword>
<protein>
    <submittedName>
        <fullName evidence="2">Uncharacterized protein</fullName>
    </submittedName>
</protein>
<keyword evidence="1" id="KW-0812">Transmembrane</keyword>
<dbReference type="Proteomes" id="UP001586593">
    <property type="component" value="Unassembled WGS sequence"/>
</dbReference>
<reference evidence="2 3" key="1">
    <citation type="journal article" date="2024" name="Commun. Biol.">
        <title>Comparative genomic analysis of thermophilic fungi reveals convergent evolutionary adaptations and gene losses.</title>
        <authorList>
            <person name="Steindorff A.S."/>
            <person name="Aguilar-Pontes M.V."/>
            <person name="Robinson A.J."/>
            <person name="Andreopoulos B."/>
            <person name="LaButti K."/>
            <person name="Kuo A."/>
            <person name="Mondo S."/>
            <person name="Riley R."/>
            <person name="Otillar R."/>
            <person name="Haridas S."/>
            <person name="Lipzen A."/>
            <person name="Grimwood J."/>
            <person name="Schmutz J."/>
            <person name="Clum A."/>
            <person name="Reid I.D."/>
            <person name="Moisan M.C."/>
            <person name="Butler G."/>
            <person name="Nguyen T.T.M."/>
            <person name="Dewar K."/>
            <person name="Conant G."/>
            <person name="Drula E."/>
            <person name="Henrissat B."/>
            <person name="Hansel C."/>
            <person name="Singer S."/>
            <person name="Hutchinson M.I."/>
            <person name="de Vries R.P."/>
            <person name="Natvig D.O."/>
            <person name="Powell A.J."/>
            <person name="Tsang A."/>
            <person name="Grigoriev I.V."/>
        </authorList>
    </citation>
    <scope>NUCLEOTIDE SEQUENCE [LARGE SCALE GENOMIC DNA]</scope>
    <source>
        <strain evidence="2 3">ATCC 24622</strain>
    </source>
</reference>
<keyword evidence="3" id="KW-1185">Reference proteome</keyword>
<evidence type="ECO:0000313" key="2">
    <source>
        <dbReference type="EMBL" id="KAL1835011.1"/>
    </source>
</evidence>
<evidence type="ECO:0000313" key="3">
    <source>
        <dbReference type="Proteomes" id="UP001586593"/>
    </source>
</evidence>
<organism evidence="2 3">
    <name type="scientific">Phialemonium thermophilum</name>
    <dbReference type="NCBI Taxonomy" id="223376"/>
    <lineage>
        <taxon>Eukaryota</taxon>
        <taxon>Fungi</taxon>
        <taxon>Dikarya</taxon>
        <taxon>Ascomycota</taxon>
        <taxon>Pezizomycotina</taxon>
        <taxon>Sordariomycetes</taxon>
        <taxon>Sordariomycetidae</taxon>
        <taxon>Cephalothecales</taxon>
        <taxon>Cephalothecaceae</taxon>
        <taxon>Phialemonium</taxon>
    </lineage>
</organism>
<gene>
    <name evidence="2" type="ORF">VTK73DRAFT_6467</name>
</gene>
<comment type="caution">
    <text evidence="2">The sequence shown here is derived from an EMBL/GenBank/DDBJ whole genome shotgun (WGS) entry which is preliminary data.</text>
</comment>
<evidence type="ECO:0000256" key="1">
    <source>
        <dbReference type="SAM" id="Phobius"/>
    </source>
</evidence>
<dbReference type="EMBL" id="JAZHXJ010003645">
    <property type="protein sequence ID" value="KAL1835011.1"/>
    <property type="molecule type" value="Genomic_DNA"/>
</dbReference>
<name>A0ABR3UZK6_9PEZI</name>